<reference evidence="2 3" key="1">
    <citation type="submission" date="2014-02" db="EMBL/GenBank/DDBJ databases">
        <title>Draft genome sequence of Lysinibacillus odysseyi NBRC 100172.</title>
        <authorList>
            <person name="Zhang F."/>
            <person name="Wang G."/>
            <person name="Zhang L."/>
        </authorList>
    </citation>
    <scope>NUCLEOTIDE SEQUENCE [LARGE SCALE GENOMIC DNA]</scope>
    <source>
        <strain evidence="2 3">NBRC 100172</strain>
    </source>
</reference>
<evidence type="ECO:0000256" key="1">
    <source>
        <dbReference type="SAM" id="MobiDB-lite"/>
    </source>
</evidence>
<feature type="compositionally biased region" description="Gly residues" evidence="1">
    <location>
        <begin position="45"/>
        <end position="54"/>
    </location>
</feature>
<evidence type="ECO:0000313" key="3">
    <source>
        <dbReference type="Proteomes" id="UP000030437"/>
    </source>
</evidence>
<accession>A0A0A3J4B3</accession>
<gene>
    <name evidence="2" type="ORF">CD32_21485</name>
</gene>
<feature type="region of interest" description="Disordered" evidence="1">
    <location>
        <begin position="11"/>
        <end position="61"/>
    </location>
</feature>
<name>A0A0A3J4B3_9BACI</name>
<comment type="caution">
    <text evidence="2">The sequence shown here is derived from an EMBL/GenBank/DDBJ whole genome shotgun (WGS) entry which is preliminary data.</text>
</comment>
<organism evidence="2 3">
    <name type="scientific">Lysinibacillus odysseyi 34hs-1 = NBRC 100172</name>
    <dbReference type="NCBI Taxonomy" id="1220589"/>
    <lineage>
        <taxon>Bacteria</taxon>
        <taxon>Bacillati</taxon>
        <taxon>Bacillota</taxon>
        <taxon>Bacilli</taxon>
        <taxon>Bacillales</taxon>
        <taxon>Bacillaceae</taxon>
        <taxon>Lysinibacillus</taxon>
    </lineage>
</organism>
<dbReference type="EMBL" id="JPVP01000060">
    <property type="protein sequence ID" value="KGR81887.1"/>
    <property type="molecule type" value="Genomic_DNA"/>
</dbReference>
<dbReference type="RefSeq" id="WP_036158911.1">
    <property type="nucleotide sequence ID" value="NZ_AVCX01000001.1"/>
</dbReference>
<sequence>MLPLAYAWAEGNTGTKLGGGPDGWFCPPKGGPNGGLNPPPDCGGNPPGGKGPPGGNDPPGN</sequence>
<dbReference type="AlphaFoldDB" id="A0A0A3J4B3"/>
<dbReference type="Proteomes" id="UP000030437">
    <property type="component" value="Unassembled WGS sequence"/>
</dbReference>
<protein>
    <submittedName>
        <fullName evidence="2">Uncharacterized protein</fullName>
    </submittedName>
</protein>
<keyword evidence="3" id="KW-1185">Reference proteome</keyword>
<proteinExistence type="predicted"/>
<evidence type="ECO:0000313" key="2">
    <source>
        <dbReference type="EMBL" id="KGR81887.1"/>
    </source>
</evidence>